<feature type="non-terminal residue" evidence="1">
    <location>
        <position position="181"/>
    </location>
</feature>
<protein>
    <recommendedName>
        <fullName evidence="2">Guanylate cyclase domain-containing protein</fullName>
    </recommendedName>
</protein>
<evidence type="ECO:0000313" key="1">
    <source>
        <dbReference type="EMBL" id="KKK87485.1"/>
    </source>
</evidence>
<comment type="caution">
    <text evidence="1">The sequence shown here is derived from an EMBL/GenBank/DDBJ whole genome shotgun (WGS) entry which is preliminary data.</text>
</comment>
<dbReference type="EMBL" id="LAZR01050381">
    <property type="protein sequence ID" value="KKK87485.1"/>
    <property type="molecule type" value="Genomic_DNA"/>
</dbReference>
<evidence type="ECO:0008006" key="2">
    <source>
        <dbReference type="Google" id="ProtNLM"/>
    </source>
</evidence>
<dbReference type="AlphaFoldDB" id="A0A0F8ZNC5"/>
<gene>
    <name evidence="1" type="ORF">LCGC14_2752790</name>
</gene>
<organism evidence="1">
    <name type="scientific">marine sediment metagenome</name>
    <dbReference type="NCBI Taxonomy" id="412755"/>
    <lineage>
        <taxon>unclassified sequences</taxon>
        <taxon>metagenomes</taxon>
        <taxon>ecological metagenomes</taxon>
    </lineage>
</organism>
<proteinExistence type="predicted"/>
<name>A0A0F8ZNC5_9ZZZZ</name>
<accession>A0A0F8ZNC5</accession>
<sequence>MSNNDRPLTECYVAYLDLMGVRKLAEKAAEDSALCESIISALKETKNTSSFVHETRDIETGETSKSSLQVQAFSDCVVLFIPTETKMLPWLLASVRRLHDRLLRLTVPVRGGITVGAMHWDTAWDKENGSEAKESAPVAFGPGLVAAYDLEDDTAVYPRILISSALYDHVDERTKLKNKVF</sequence>
<reference evidence="1" key="1">
    <citation type="journal article" date="2015" name="Nature">
        <title>Complex archaea that bridge the gap between prokaryotes and eukaryotes.</title>
        <authorList>
            <person name="Spang A."/>
            <person name="Saw J.H."/>
            <person name="Jorgensen S.L."/>
            <person name="Zaremba-Niedzwiedzka K."/>
            <person name="Martijn J."/>
            <person name="Lind A.E."/>
            <person name="van Eijk R."/>
            <person name="Schleper C."/>
            <person name="Guy L."/>
            <person name="Ettema T.J."/>
        </authorList>
    </citation>
    <scope>NUCLEOTIDE SEQUENCE</scope>
</reference>